<dbReference type="InterPro" id="IPR006342">
    <property type="entry name" value="FkbM_mtfrase"/>
</dbReference>
<gene>
    <name evidence="2" type="ORF">BSYN_21260</name>
</gene>
<dbReference type="Proteomes" id="UP001496674">
    <property type="component" value="Chromosome"/>
</dbReference>
<sequence>MKLFSFLQTIQYKVNCELKNSQRKNELSKMRTQILSYYEKHTPEYQEAEEYINHLKHSALKTFCSSFTDAYKWEDIEVLMDSSNGLRYVMHQGKRLYFIRSFNERTVKYCYNGLRTEQDPESPHCYLSDNFQIMGNEVLLDVGSAEGIFSLTHIEKLKQVVLFERDPQWVEALEATFAPWKEKVTIVRKYVSDCDDDENVTIDSFLSDKPYDPSFIKIDVEGAEQRVLNGMKQTIKQPGLKLALCTYHQQGDFKTFTKLLTDKGFMCNPSKGVMLFLNDLESLKAPYFRKGLIRANN</sequence>
<keyword evidence="3" id="KW-1185">Reference proteome</keyword>
<dbReference type="Pfam" id="PF05050">
    <property type="entry name" value="Methyltransf_21"/>
    <property type="match status" value="1"/>
</dbReference>
<organism evidence="2 3">
    <name type="scientific">Bacteroides sedimenti</name>
    <dbReference type="NCBI Taxonomy" id="2136147"/>
    <lineage>
        <taxon>Bacteria</taxon>
        <taxon>Pseudomonadati</taxon>
        <taxon>Bacteroidota</taxon>
        <taxon>Bacteroidia</taxon>
        <taxon>Bacteroidales</taxon>
        <taxon>Bacteroidaceae</taxon>
        <taxon>Bacteroides</taxon>
    </lineage>
</organism>
<dbReference type="Gene3D" id="3.40.50.150">
    <property type="entry name" value="Vaccinia Virus protein VP39"/>
    <property type="match status" value="2"/>
</dbReference>
<evidence type="ECO:0000313" key="2">
    <source>
        <dbReference type="EMBL" id="BEG99861.1"/>
    </source>
</evidence>
<dbReference type="InterPro" id="IPR029063">
    <property type="entry name" value="SAM-dependent_MTases_sf"/>
</dbReference>
<dbReference type="EMBL" id="AP028055">
    <property type="protein sequence ID" value="BEG99861.1"/>
    <property type="molecule type" value="Genomic_DNA"/>
</dbReference>
<evidence type="ECO:0000313" key="3">
    <source>
        <dbReference type="Proteomes" id="UP001496674"/>
    </source>
</evidence>
<protein>
    <recommendedName>
        <fullName evidence="1">Methyltransferase FkbM domain-containing protein</fullName>
    </recommendedName>
</protein>
<dbReference type="RefSeq" id="WP_353330726.1">
    <property type="nucleotide sequence ID" value="NZ_AP028055.1"/>
</dbReference>
<accession>A0ABN6Z5P9</accession>
<feature type="domain" description="Methyltransferase FkbM" evidence="1">
    <location>
        <begin position="194"/>
        <end position="265"/>
    </location>
</feature>
<evidence type="ECO:0000259" key="1">
    <source>
        <dbReference type="Pfam" id="PF05050"/>
    </source>
</evidence>
<dbReference type="SUPFAM" id="SSF53335">
    <property type="entry name" value="S-adenosyl-L-methionine-dependent methyltransferases"/>
    <property type="match status" value="1"/>
</dbReference>
<reference evidence="2 3" key="1">
    <citation type="submission" date="2023-04" db="EMBL/GenBank/DDBJ databases">
        <title>Draft genome sequence of acteroides sedimenti strain YN3PY1.</title>
        <authorList>
            <person name="Yoshida N."/>
        </authorList>
    </citation>
    <scope>NUCLEOTIDE SEQUENCE [LARGE SCALE GENOMIC DNA]</scope>
    <source>
        <strain evidence="2 3">YN3PY1</strain>
    </source>
</reference>
<name>A0ABN6Z5P9_9BACE</name>
<proteinExistence type="predicted"/>